<gene>
    <name evidence="1" type="primary">gb20965</name>
    <name evidence="1" type="ORF">PR202_gb20965</name>
</gene>
<proteinExistence type="predicted"/>
<dbReference type="Proteomes" id="UP001054889">
    <property type="component" value="Unassembled WGS sequence"/>
</dbReference>
<evidence type="ECO:0000313" key="2">
    <source>
        <dbReference type="Proteomes" id="UP001054889"/>
    </source>
</evidence>
<organism evidence="1 2">
    <name type="scientific">Eleusine coracana subsp. coracana</name>
    <dbReference type="NCBI Taxonomy" id="191504"/>
    <lineage>
        <taxon>Eukaryota</taxon>
        <taxon>Viridiplantae</taxon>
        <taxon>Streptophyta</taxon>
        <taxon>Embryophyta</taxon>
        <taxon>Tracheophyta</taxon>
        <taxon>Spermatophyta</taxon>
        <taxon>Magnoliopsida</taxon>
        <taxon>Liliopsida</taxon>
        <taxon>Poales</taxon>
        <taxon>Poaceae</taxon>
        <taxon>PACMAD clade</taxon>
        <taxon>Chloridoideae</taxon>
        <taxon>Cynodonteae</taxon>
        <taxon>Eleusininae</taxon>
        <taxon>Eleusine</taxon>
    </lineage>
</organism>
<comment type="caution">
    <text evidence="1">The sequence shown here is derived from an EMBL/GenBank/DDBJ whole genome shotgun (WGS) entry which is preliminary data.</text>
</comment>
<name>A0AAV5FCS0_ELECO</name>
<protein>
    <submittedName>
        <fullName evidence="1">Uncharacterized protein</fullName>
    </submittedName>
</protein>
<sequence length="85" mass="9852">MSTAIQTRESIKPGARTIAYQQPVHVRMDLNSTLLHRQRSQRRRWNIRRKDQQGRRAEQEAAARCACSALDGDKRRHATCRVLPS</sequence>
<dbReference type="EMBL" id="BQKI01000084">
    <property type="protein sequence ID" value="GJN32453.1"/>
    <property type="molecule type" value="Genomic_DNA"/>
</dbReference>
<evidence type="ECO:0000313" key="1">
    <source>
        <dbReference type="EMBL" id="GJN32453.1"/>
    </source>
</evidence>
<accession>A0AAV5FCS0</accession>
<keyword evidence="2" id="KW-1185">Reference proteome</keyword>
<dbReference type="AlphaFoldDB" id="A0AAV5FCS0"/>
<reference evidence="1" key="1">
    <citation type="journal article" date="2018" name="DNA Res.">
        <title>Multiple hybrid de novo genome assembly of finger millet, an orphan allotetraploid crop.</title>
        <authorList>
            <person name="Hatakeyama M."/>
            <person name="Aluri S."/>
            <person name="Balachadran M.T."/>
            <person name="Sivarajan S.R."/>
            <person name="Patrignani A."/>
            <person name="Gruter S."/>
            <person name="Poveda L."/>
            <person name="Shimizu-Inatsugi R."/>
            <person name="Baeten J."/>
            <person name="Francoijs K.J."/>
            <person name="Nataraja K.N."/>
            <person name="Reddy Y.A.N."/>
            <person name="Phadnis S."/>
            <person name="Ravikumar R.L."/>
            <person name="Schlapbach R."/>
            <person name="Sreeman S.M."/>
            <person name="Shimizu K.K."/>
        </authorList>
    </citation>
    <scope>NUCLEOTIDE SEQUENCE</scope>
</reference>
<reference evidence="1" key="2">
    <citation type="submission" date="2021-12" db="EMBL/GenBank/DDBJ databases">
        <title>Resequencing data analysis of finger millet.</title>
        <authorList>
            <person name="Hatakeyama M."/>
            <person name="Aluri S."/>
            <person name="Balachadran M.T."/>
            <person name="Sivarajan S.R."/>
            <person name="Poveda L."/>
            <person name="Shimizu-Inatsugi R."/>
            <person name="Schlapbach R."/>
            <person name="Sreeman S.M."/>
            <person name="Shimizu K.K."/>
        </authorList>
    </citation>
    <scope>NUCLEOTIDE SEQUENCE</scope>
</reference>